<name>A0ACC2U9S0_9FUNG</name>
<dbReference type="EMBL" id="QTSX02000930">
    <property type="protein sequence ID" value="KAJ9083798.1"/>
    <property type="molecule type" value="Genomic_DNA"/>
</dbReference>
<organism evidence="1 2">
    <name type="scientific">Entomophthora muscae</name>
    <dbReference type="NCBI Taxonomy" id="34485"/>
    <lineage>
        <taxon>Eukaryota</taxon>
        <taxon>Fungi</taxon>
        <taxon>Fungi incertae sedis</taxon>
        <taxon>Zoopagomycota</taxon>
        <taxon>Entomophthoromycotina</taxon>
        <taxon>Entomophthoromycetes</taxon>
        <taxon>Entomophthorales</taxon>
        <taxon>Entomophthoraceae</taxon>
        <taxon>Entomophthora</taxon>
    </lineage>
</organism>
<evidence type="ECO:0000313" key="2">
    <source>
        <dbReference type="Proteomes" id="UP001165960"/>
    </source>
</evidence>
<keyword evidence="2" id="KW-1185">Reference proteome</keyword>
<dbReference type="Proteomes" id="UP001165960">
    <property type="component" value="Unassembled WGS sequence"/>
</dbReference>
<evidence type="ECO:0000313" key="1">
    <source>
        <dbReference type="EMBL" id="KAJ9083798.1"/>
    </source>
</evidence>
<sequence length="258" mass="28436">MACWREDNKALSHKIASLETKLFEALSKEGNGNKSQGQDNGGMDWLDLDPLQVYHPHHLDFPPTMKEIPAAPLPNAPPSQDFSKLGLIYITVLGLANQVVPHTGGWCPLATAVNYLVHIACIVYMAFQARPASSMGAQSDSDMGRDSMSTISKLVTPGPYFSLIIGASFMLLFLTSTYYLRHYMTKKQEINKSQEEIVSKLSLVQTMSISTSNQSTAASTTFPDLLKMDLAGFRKGMIMINALFHAHPRASETILIRL</sequence>
<comment type="caution">
    <text evidence="1">The sequence shown here is derived from an EMBL/GenBank/DDBJ whole genome shotgun (WGS) entry which is preliminary data.</text>
</comment>
<reference evidence="1" key="1">
    <citation type="submission" date="2022-04" db="EMBL/GenBank/DDBJ databases">
        <title>Genome of the entomopathogenic fungus Entomophthora muscae.</title>
        <authorList>
            <person name="Elya C."/>
            <person name="Lovett B.R."/>
            <person name="Lee E."/>
            <person name="Macias A.M."/>
            <person name="Hajek A.E."/>
            <person name="De Bivort B.L."/>
            <person name="Kasson M.T."/>
            <person name="De Fine Licht H.H."/>
            <person name="Stajich J.E."/>
        </authorList>
    </citation>
    <scope>NUCLEOTIDE SEQUENCE</scope>
    <source>
        <strain evidence="1">Berkeley</strain>
    </source>
</reference>
<proteinExistence type="predicted"/>
<gene>
    <name evidence="1" type="ORF">DSO57_1031080</name>
</gene>
<protein>
    <submittedName>
        <fullName evidence="1">Uncharacterized protein</fullName>
    </submittedName>
</protein>
<accession>A0ACC2U9S0</accession>